<dbReference type="AlphaFoldDB" id="A0A2G0CIW4"/>
<dbReference type="OrthoDB" id="9804686at2"/>
<comment type="similarity">
    <text evidence="1">Belongs to the 'GDSL' lipolytic enzyme family.</text>
</comment>
<dbReference type="PANTHER" id="PTHR43695">
    <property type="entry name" value="PUTATIVE (AFU_ORTHOLOGUE AFUA_2G17250)-RELATED"/>
    <property type="match status" value="1"/>
</dbReference>
<dbReference type="EMBL" id="PDLO01000001">
    <property type="protein sequence ID" value="PHK99867.1"/>
    <property type="molecule type" value="Genomic_DNA"/>
</dbReference>
<evidence type="ECO:0000259" key="3">
    <source>
        <dbReference type="Pfam" id="PF13472"/>
    </source>
</evidence>
<dbReference type="CDD" id="cd01821">
    <property type="entry name" value="Rhamnogalacturan_acetylesterase_like"/>
    <property type="match status" value="1"/>
</dbReference>
<organism evidence="4 5">
    <name type="scientific">Neolewinella marina</name>
    <dbReference type="NCBI Taxonomy" id="438751"/>
    <lineage>
        <taxon>Bacteria</taxon>
        <taxon>Pseudomonadati</taxon>
        <taxon>Bacteroidota</taxon>
        <taxon>Saprospiria</taxon>
        <taxon>Saprospirales</taxon>
        <taxon>Lewinellaceae</taxon>
        <taxon>Neolewinella</taxon>
    </lineage>
</organism>
<comment type="caution">
    <text evidence="4">The sequence shown here is derived from an EMBL/GenBank/DDBJ whole genome shotgun (WGS) entry which is preliminary data.</text>
</comment>
<dbReference type="PANTHER" id="PTHR43695:SF1">
    <property type="entry name" value="RHAMNOGALACTURONAN ACETYLESTERASE"/>
    <property type="match status" value="1"/>
</dbReference>
<name>A0A2G0CIW4_9BACT</name>
<dbReference type="Gene3D" id="3.40.50.1110">
    <property type="entry name" value="SGNH hydrolase"/>
    <property type="match status" value="1"/>
</dbReference>
<evidence type="ECO:0000256" key="1">
    <source>
        <dbReference type="ARBA" id="ARBA00008668"/>
    </source>
</evidence>
<dbReference type="InterPro" id="IPR013830">
    <property type="entry name" value="SGNH_hydro"/>
</dbReference>
<protein>
    <submittedName>
        <fullName evidence="4">GntR family transcriptional regulator</fullName>
    </submittedName>
</protein>
<evidence type="ECO:0000313" key="5">
    <source>
        <dbReference type="Proteomes" id="UP000226437"/>
    </source>
</evidence>
<dbReference type="RefSeq" id="WP_099104846.1">
    <property type="nucleotide sequence ID" value="NZ_JAATJF010000001.1"/>
</dbReference>
<dbReference type="GO" id="GO:0016788">
    <property type="term" value="F:hydrolase activity, acting on ester bonds"/>
    <property type="evidence" value="ECO:0007669"/>
    <property type="project" value="UniProtKB-ARBA"/>
</dbReference>
<keyword evidence="5" id="KW-1185">Reference proteome</keyword>
<reference evidence="4 5" key="1">
    <citation type="submission" date="2017-10" db="EMBL/GenBank/DDBJ databases">
        <title>The draft genome sequence of Lewinella marina KCTC 32374.</title>
        <authorList>
            <person name="Wang K."/>
        </authorList>
    </citation>
    <scope>NUCLEOTIDE SEQUENCE [LARGE SCALE GENOMIC DNA]</scope>
    <source>
        <strain evidence="4 5">MKG-38</strain>
    </source>
</reference>
<dbReference type="InterPro" id="IPR036514">
    <property type="entry name" value="SGNH_hydro_sf"/>
</dbReference>
<sequence length="253" mass="28119">MHFSSFLIRLTGFILVAAVVVGCRSLPATPPTVYLIGDSTAADKREDRRPETGWGEALSDYLTAGVVVENHARNGRSSRSFRQEGLWRIVYEAIRPGDYVFIQFGHNDPKPDTSRFSSPEDYGDNLKRYVEETRERGGRAVILSPIVRRKFDAAGVLQPTHEAYPATARRVAREMKVPFIDMTTLSRDLISGYGDAPSQALFLWLEAGEHPNYPEGVEDNTHLSPAGARAIAGLVARGIREARLPLRRQLVGK</sequence>
<dbReference type="InterPro" id="IPR037459">
    <property type="entry name" value="RhgT-like"/>
</dbReference>
<dbReference type="Proteomes" id="UP000226437">
    <property type="component" value="Unassembled WGS sequence"/>
</dbReference>
<gene>
    <name evidence="4" type="ORF">CGL56_02140</name>
</gene>
<evidence type="ECO:0000256" key="2">
    <source>
        <dbReference type="ARBA" id="ARBA00022801"/>
    </source>
</evidence>
<evidence type="ECO:0000313" key="4">
    <source>
        <dbReference type="EMBL" id="PHK99867.1"/>
    </source>
</evidence>
<keyword evidence="2" id="KW-0378">Hydrolase</keyword>
<dbReference type="Pfam" id="PF13472">
    <property type="entry name" value="Lipase_GDSL_2"/>
    <property type="match status" value="1"/>
</dbReference>
<dbReference type="SUPFAM" id="SSF52266">
    <property type="entry name" value="SGNH hydrolase"/>
    <property type="match status" value="1"/>
</dbReference>
<proteinExistence type="inferred from homology"/>
<accession>A0A2G0CIW4</accession>
<feature type="domain" description="SGNH hydrolase-type esterase" evidence="3">
    <location>
        <begin position="35"/>
        <end position="230"/>
    </location>
</feature>